<dbReference type="RefSeq" id="WP_281382121.1">
    <property type="nucleotide sequence ID" value="NZ_JACHIG010000008.1"/>
</dbReference>
<reference evidence="1 2" key="1">
    <citation type="submission" date="2020-08" db="EMBL/GenBank/DDBJ databases">
        <title>Genomic Encyclopedia of Type Strains, Phase IV (KMG-IV): sequencing the most valuable type-strain genomes for metagenomic binning, comparative biology and taxonomic classification.</title>
        <authorList>
            <person name="Goeker M."/>
        </authorList>
    </citation>
    <scope>NUCLEOTIDE SEQUENCE [LARGE SCALE GENOMIC DNA]</scope>
    <source>
        <strain evidence="1 2">DSM 12252</strain>
    </source>
</reference>
<dbReference type="Proteomes" id="UP000590740">
    <property type="component" value="Unassembled WGS sequence"/>
</dbReference>
<organism evidence="1 2">
    <name type="scientific">Prosthecobacter vanneervenii</name>
    <dbReference type="NCBI Taxonomy" id="48466"/>
    <lineage>
        <taxon>Bacteria</taxon>
        <taxon>Pseudomonadati</taxon>
        <taxon>Verrucomicrobiota</taxon>
        <taxon>Verrucomicrobiia</taxon>
        <taxon>Verrucomicrobiales</taxon>
        <taxon>Verrucomicrobiaceae</taxon>
        <taxon>Prosthecobacter</taxon>
    </lineage>
</organism>
<sequence>MQLTQLELELLHVLEWALNDPDVEILGQEWLEAAEALKTKAKGE</sequence>
<proteinExistence type="predicted"/>
<protein>
    <submittedName>
        <fullName evidence="1">Uncharacterized protein</fullName>
    </submittedName>
</protein>
<keyword evidence="2" id="KW-1185">Reference proteome</keyword>
<accession>A0A7W8DLA3</accession>
<name>A0A7W8DLA3_9BACT</name>
<dbReference type="EMBL" id="JACHIG010000008">
    <property type="protein sequence ID" value="MBB5034113.1"/>
    <property type="molecule type" value="Genomic_DNA"/>
</dbReference>
<evidence type="ECO:0000313" key="2">
    <source>
        <dbReference type="Proteomes" id="UP000590740"/>
    </source>
</evidence>
<gene>
    <name evidence="1" type="ORF">HNQ65_003704</name>
</gene>
<comment type="caution">
    <text evidence="1">The sequence shown here is derived from an EMBL/GenBank/DDBJ whole genome shotgun (WGS) entry which is preliminary data.</text>
</comment>
<evidence type="ECO:0000313" key="1">
    <source>
        <dbReference type="EMBL" id="MBB5034113.1"/>
    </source>
</evidence>
<dbReference type="AlphaFoldDB" id="A0A7W8DLA3"/>